<feature type="transmembrane region" description="Helical" evidence="1">
    <location>
        <begin position="20"/>
        <end position="38"/>
    </location>
</feature>
<evidence type="ECO:0000313" key="3">
    <source>
        <dbReference type="Proteomes" id="UP001141806"/>
    </source>
</evidence>
<protein>
    <submittedName>
        <fullName evidence="2">Uncharacterized protein</fullName>
    </submittedName>
</protein>
<comment type="caution">
    <text evidence="2">The sequence shown here is derived from an EMBL/GenBank/DDBJ whole genome shotgun (WGS) entry which is preliminary data.</text>
</comment>
<organism evidence="2 3">
    <name type="scientific">Protea cynaroides</name>
    <dbReference type="NCBI Taxonomy" id="273540"/>
    <lineage>
        <taxon>Eukaryota</taxon>
        <taxon>Viridiplantae</taxon>
        <taxon>Streptophyta</taxon>
        <taxon>Embryophyta</taxon>
        <taxon>Tracheophyta</taxon>
        <taxon>Spermatophyta</taxon>
        <taxon>Magnoliopsida</taxon>
        <taxon>Proteales</taxon>
        <taxon>Proteaceae</taxon>
        <taxon>Protea</taxon>
    </lineage>
</organism>
<evidence type="ECO:0000256" key="1">
    <source>
        <dbReference type="SAM" id="Phobius"/>
    </source>
</evidence>
<dbReference type="AlphaFoldDB" id="A0A9Q0H7P3"/>
<accession>A0A9Q0H7P3</accession>
<reference evidence="2" key="1">
    <citation type="journal article" date="2023" name="Plant J.">
        <title>The genome of the king protea, Protea cynaroides.</title>
        <authorList>
            <person name="Chang J."/>
            <person name="Duong T.A."/>
            <person name="Schoeman C."/>
            <person name="Ma X."/>
            <person name="Roodt D."/>
            <person name="Barker N."/>
            <person name="Li Z."/>
            <person name="Van de Peer Y."/>
            <person name="Mizrachi E."/>
        </authorList>
    </citation>
    <scope>NUCLEOTIDE SEQUENCE</scope>
    <source>
        <tissue evidence="2">Young leaves</tissue>
    </source>
</reference>
<proteinExistence type="predicted"/>
<keyword evidence="1" id="KW-0812">Transmembrane</keyword>
<sequence length="99" mass="10825">MFNRLPNHFVSAPGGGQLTMPFGLGGALLTTFGMVKLFKVKAIVTEKLTVGGIFPNLVWEQSIDNIGDLVGKTLLLERVSLELDSITDLCFNLEGRWTD</sequence>
<dbReference type="Proteomes" id="UP001141806">
    <property type="component" value="Unassembled WGS sequence"/>
</dbReference>
<dbReference type="OrthoDB" id="1743741at2759"/>
<dbReference type="EMBL" id="JAMYWD010000009">
    <property type="protein sequence ID" value="KAJ4959620.1"/>
    <property type="molecule type" value="Genomic_DNA"/>
</dbReference>
<keyword evidence="3" id="KW-1185">Reference proteome</keyword>
<keyword evidence="1" id="KW-0472">Membrane</keyword>
<gene>
    <name evidence="2" type="ORF">NE237_019530</name>
</gene>
<keyword evidence="1" id="KW-1133">Transmembrane helix</keyword>
<name>A0A9Q0H7P3_9MAGN</name>
<evidence type="ECO:0000313" key="2">
    <source>
        <dbReference type="EMBL" id="KAJ4959620.1"/>
    </source>
</evidence>